<accession>A0A835CJ74</accession>
<comment type="caution">
    <text evidence="2">The sequence shown here is derived from an EMBL/GenBank/DDBJ whole genome shotgun (WGS) entry which is preliminary data.</text>
</comment>
<dbReference type="AlphaFoldDB" id="A0A835CJ74"/>
<feature type="region of interest" description="Disordered" evidence="1">
    <location>
        <begin position="1"/>
        <end position="25"/>
    </location>
</feature>
<organism evidence="2 3">
    <name type="scientific">Senna tora</name>
    <dbReference type="NCBI Taxonomy" id="362788"/>
    <lineage>
        <taxon>Eukaryota</taxon>
        <taxon>Viridiplantae</taxon>
        <taxon>Streptophyta</taxon>
        <taxon>Embryophyta</taxon>
        <taxon>Tracheophyta</taxon>
        <taxon>Spermatophyta</taxon>
        <taxon>Magnoliopsida</taxon>
        <taxon>eudicotyledons</taxon>
        <taxon>Gunneridae</taxon>
        <taxon>Pentapetalae</taxon>
        <taxon>rosids</taxon>
        <taxon>fabids</taxon>
        <taxon>Fabales</taxon>
        <taxon>Fabaceae</taxon>
        <taxon>Caesalpinioideae</taxon>
        <taxon>Cassia clade</taxon>
        <taxon>Senna</taxon>
    </lineage>
</organism>
<name>A0A835CJ74_9FABA</name>
<evidence type="ECO:0000313" key="3">
    <source>
        <dbReference type="Proteomes" id="UP000634136"/>
    </source>
</evidence>
<reference evidence="2" key="1">
    <citation type="submission" date="2020-09" db="EMBL/GenBank/DDBJ databases">
        <title>Genome-Enabled Discovery of Anthraquinone Biosynthesis in Senna tora.</title>
        <authorList>
            <person name="Kang S.-H."/>
            <person name="Pandey R.P."/>
            <person name="Lee C.-M."/>
            <person name="Sim J.-S."/>
            <person name="Jeong J.-T."/>
            <person name="Choi B.-S."/>
            <person name="Jung M."/>
            <person name="Ginzburg D."/>
            <person name="Zhao K."/>
            <person name="Won S.Y."/>
            <person name="Oh T.-J."/>
            <person name="Yu Y."/>
            <person name="Kim N.-H."/>
            <person name="Lee O.R."/>
            <person name="Lee T.-H."/>
            <person name="Bashyal P."/>
            <person name="Kim T.-S."/>
            <person name="Lee W.-H."/>
            <person name="Kawkins C."/>
            <person name="Kim C.-K."/>
            <person name="Kim J.S."/>
            <person name="Ahn B.O."/>
            <person name="Rhee S.Y."/>
            <person name="Sohng J.K."/>
        </authorList>
    </citation>
    <scope>NUCLEOTIDE SEQUENCE</scope>
    <source>
        <tissue evidence="2">Leaf</tissue>
    </source>
</reference>
<keyword evidence="3" id="KW-1185">Reference proteome</keyword>
<evidence type="ECO:0000313" key="2">
    <source>
        <dbReference type="EMBL" id="KAF7844289.1"/>
    </source>
</evidence>
<gene>
    <name evidence="2" type="ORF">G2W53_001194</name>
</gene>
<dbReference type="EMBL" id="JAAIUW010000001">
    <property type="protein sequence ID" value="KAF7844289.1"/>
    <property type="molecule type" value="Genomic_DNA"/>
</dbReference>
<protein>
    <submittedName>
        <fullName evidence="2">Uncharacterized protein</fullName>
    </submittedName>
</protein>
<proteinExistence type="predicted"/>
<sequence>MRERRDLPVTAAAAGVERLRDSEGG</sequence>
<dbReference type="Proteomes" id="UP000634136">
    <property type="component" value="Unassembled WGS sequence"/>
</dbReference>
<evidence type="ECO:0000256" key="1">
    <source>
        <dbReference type="SAM" id="MobiDB-lite"/>
    </source>
</evidence>